<feature type="transmembrane region" description="Helical" evidence="5">
    <location>
        <begin position="83"/>
        <end position="109"/>
    </location>
</feature>
<keyword evidence="2 5" id="KW-0812">Transmembrane</keyword>
<accession>C5LR41</accession>
<dbReference type="RefSeq" id="XP_002768208.1">
    <property type="nucleotide sequence ID" value="XM_002768162.1"/>
</dbReference>
<evidence type="ECO:0000256" key="4">
    <source>
        <dbReference type="ARBA" id="ARBA00023136"/>
    </source>
</evidence>
<feature type="transmembrane region" description="Helical" evidence="5">
    <location>
        <begin position="177"/>
        <end position="196"/>
    </location>
</feature>
<sequence>MSLATFAFACQSNVPAIYAELKESETRRLCRATRMRSVSFWAVLICFVVYYGVGFAGVYTWGFDTKDNILYNYNSLFKDSIDVTIAFIAMAISIATAYPLCIFPARFGLESALLVLYPSRFDSDDSGRASPAVVTLLTAITVLLSLGCAVLAPSIAQVFELVGSTSGNQMTLKTFEAWSVMLIGVVFVFIGTAVAIKDMSE</sequence>
<feature type="transmembrane region" description="Helical" evidence="5">
    <location>
        <begin position="40"/>
        <end position="62"/>
    </location>
</feature>
<keyword evidence="3 5" id="KW-1133">Transmembrane helix</keyword>
<evidence type="ECO:0000313" key="8">
    <source>
        <dbReference type="Proteomes" id="UP000007800"/>
    </source>
</evidence>
<dbReference type="AlphaFoldDB" id="C5LR41"/>
<dbReference type="PANTHER" id="PTHR22950:SF702">
    <property type="entry name" value="AMINO ACID TRANSPORTER PROTEIN"/>
    <property type="match status" value="1"/>
</dbReference>
<dbReference type="GO" id="GO:0016020">
    <property type="term" value="C:membrane"/>
    <property type="evidence" value="ECO:0007669"/>
    <property type="project" value="UniProtKB-SubCell"/>
</dbReference>
<dbReference type="PANTHER" id="PTHR22950">
    <property type="entry name" value="AMINO ACID TRANSPORTER"/>
    <property type="match status" value="1"/>
</dbReference>
<dbReference type="EMBL" id="GG684654">
    <property type="protein sequence ID" value="EER00926.1"/>
    <property type="molecule type" value="Genomic_DNA"/>
</dbReference>
<organism evidence="8">
    <name type="scientific">Perkinsus marinus (strain ATCC 50983 / TXsc)</name>
    <dbReference type="NCBI Taxonomy" id="423536"/>
    <lineage>
        <taxon>Eukaryota</taxon>
        <taxon>Sar</taxon>
        <taxon>Alveolata</taxon>
        <taxon>Perkinsozoa</taxon>
        <taxon>Perkinsea</taxon>
        <taxon>Perkinsida</taxon>
        <taxon>Perkinsidae</taxon>
        <taxon>Perkinsus</taxon>
    </lineage>
</organism>
<feature type="transmembrane region" description="Helical" evidence="5">
    <location>
        <begin position="129"/>
        <end position="156"/>
    </location>
</feature>
<comment type="subcellular location">
    <subcellularLocation>
        <location evidence="1">Membrane</location>
        <topology evidence="1">Multi-pass membrane protein</topology>
    </subcellularLocation>
</comment>
<keyword evidence="4 5" id="KW-0472">Membrane</keyword>
<protein>
    <submittedName>
        <fullName evidence="7">Amino acid transporter, putative</fullName>
    </submittedName>
</protein>
<name>C5LR41_PERM5</name>
<evidence type="ECO:0000259" key="6">
    <source>
        <dbReference type="Pfam" id="PF01490"/>
    </source>
</evidence>
<dbReference type="GeneID" id="9044116"/>
<evidence type="ECO:0000256" key="2">
    <source>
        <dbReference type="ARBA" id="ARBA00022692"/>
    </source>
</evidence>
<evidence type="ECO:0000256" key="1">
    <source>
        <dbReference type="ARBA" id="ARBA00004141"/>
    </source>
</evidence>
<dbReference type="Pfam" id="PF01490">
    <property type="entry name" value="Aa_trans"/>
    <property type="match status" value="1"/>
</dbReference>
<evidence type="ECO:0000256" key="5">
    <source>
        <dbReference type="SAM" id="Phobius"/>
    </source>
</evidence>
<evidence type="ECO:0000313" key="7">
    <source>
        <dbReference type="EMBL" id="EER00926.1"/>
    </source>
</evidence>
<proteinExistence type="predicted"/>
<gene>
    <name evidence="7" type="ORF">Pmar_PMAR002998</name>
</gene>
<dbReference type="InParanoid" id="C5LR41"/>
<feature type="domain" description="Amino acid transporter transmembrane" evidence="6">
    <location>
        <begin position="2"/>
        <end position="171"/>
    </location>
</feature>
<dbReference type="Proteomes" id="UP000007800">
    <property type="component" value="Unassembled WGS sequence"/>
</dbReference>
<evidence type="ECO:0000256" key="3">
    <source>
        <dbReference type="ARBA" id="ARBA00022989"/>
    </source>
</evidence>
<dbReference type="InterPro" id="IPR013057">
    <property type="entry name" value="AA_transpt_TM"/>
</dbReference>
<keyword evidence="8" id="KW-1185">Reference proteome</keyword>
<reference evidence="7 8" key="1">
    <citation type="submission" date="2008-07" db="EMBL/GenBank/DDBJ databases">
        <authorList>
            <person name="El-Sayed N."/>
            <person name="Caler E."/>
            <person name="Inman J."/>
            <person name="Amedeo P."/>
            <person name="Hass B."/>
            <person name="Wortman J."/>
        </authorList>
    </citation>
    <scope>NUCLEOTIDE SEQUENCE [LARGE SCALE GENOMIC DNA]</scope>
    <source>
        <strain evidence="8">ATCC 50983 / TXsc</strain>
    </source>
</reference>
<dbReference type="GO" id="GO:0015179">
    <property type="term" value="F:L-amino acid transmembrane transporter activity"/>
    <property type="evidence" value="ECO:0007669"/>
    <property type="project" value="TreeGrafter"/>
</dbReference>